<dbReference type="InterPro" id="IPR036724">
    <property type="entry name" value="Cobalamin-bd_sf"/>
</dbReference>
<keyword evidence="13" id="KW-0949">S-adenosyl-L-methionine</keyword>
<dbReference type="SUPFAM" id="SSF82282">
    <property type="entry name" value="Homocysteine S-methyltransferase"/>
    <property type="match status" value="1"/>
</dbReference>
<feature type="domain" description="B12-binding" evidence="24">
    <location>
        <begin position="728"/>
        <end position="849"/>
    </location>
</feature>
<dbReference type="PROSITE" id="PS51337">
    <property type="entry name" value="B12_BINDING_NTER"/>
    <property type="match status" value="1"/>
</dbReference>
<feature type="binding site" evidence="20">
    <location>
        <position position="274"/>
    </location>
    <ligand>
        <name>Zn(2+)</name>
        <dbReference type="ChEBI" id="CHEBI:29105"/>
    </ligand>
</feature>
<comment type="caution">
    <text evidence="26">The sequence shown here is derived from an EMBL/GenBank/DDBJ whole genome shotgun (WGS) entry which is preliminary data.</text>
</comment>
<evidence type="ECO:0000256" key="11">
    <source>
        <dbReference type="ARBA" id="ARBA00022628"/>
    </source>
</evidence>
<dbReference type="GO" id="GO:0008705">
    <property type="term" value="F:methionine synthase activity"/>
    <property type="evidence" value="ECO:0007669"/>
    <property type="project" value="UniProtKB-EC"/>
</dbReference>
<keyword evidence="11" id="KW-0846">Cobalamin</keyword>
<dbReference type="Pfam" id="PF00809">
    <property type="entry name" value="Pterin_bind"/>
    <property type="match status" value="1"/>
</dbReference>
<dbReference type="PROSITE" id="PS50970">
    <property type="entry name" value="HCY"/>
    <property type="match status" value="1"/>
</dbReference>
<evidence type="ECO:0000256" key="9">
    <source>
        <dbReference type="ARBA" id="ARBA00022603"/>
    </source>
</evidence>
<evidence type="ECO:0000259" key="25">
    <source>
        <dbReference type="PROSITE" id="PS51337"/>
    </source>
</evidence>
<comment type="similarity">
    <text evidence="6">Belongs to the methylamine corrinoid protein family.</text>
</comment>
<dbReference type="Pfam" id="PF02574">
    <property type="entry name" value="S-methyl_trans"/>
    <property type="match status" value="1"/>
</dbReference>
<evidence type="ECO:0000256" key="10">
    <source>
        <dbReference type="ARBA" id="ARBA00022605"/>
    </source>
</evidence>
<comment type="pathway">
    <text evidence="4">Amino-acid biosynthesis; L-methionine biosynthesis via de novo pathway; L-methionine from L-homocysteine (MetH route): step 1/1.</text>
</comment>
<evidence type="ECO:0000256" key="15">
    <source>
        <dbReference type="ARBA" id="ARBA00022833"/>
    </source>
</evidence>
<evidence type="ECO:0000256" key="7">
    <source>
        <dbReference type="ARBA" id="ARBA00012032"/>
    </source>
</evidence>
<feature type="region of interest" description="Disordered" evidence="21">
    <location>
        <begin position="583"/>
        <end position="642"/>
    </location>
</feature>
<evidence type="ECO:0000256" key="16">
    <source>
        <dbReference type="ARBA" id="ARBA00023167"/>
    </source>
</evidence>
<keyword evidence="16" id="KW-0486">Methionine biosynthesis</keyword>
<dbReference type="AlphaFoldDB" id="A0A9D2J899"/>
<dbReference type="GO" id="GO:0031419">
    <property type="term" value="F:cobalamin binding"/>
    <property type="evidence" value="ECO:0007669"/>
    <property type="project" value="UniProtKB-KW"/>
</dbReference>
<dbReference type="Gene3D" id="3.20.20.20">
    <property type="entry name" value="Dihydropteroate synthase-like"/>
    <property type="match status" value="1"/>
</dbReference>
<dbReference type="InterPro" id="IPR017215">
    <property type="entry name" value="MetH_bac"/>
</dbReference>
<dbReference type="SMART" id="SM01018">
    <property type="entry name" value="B12-binding_2"/>
    <property type="match status" value="1"/>
</dbReference>
<evidence type="ECO:0000256" key="12">
    <source>
        <dbReference type="ARBA" id="ARBA00022679"/>
    </source>
</evidence>
<feature type="compositionally biased region" description="Low complexity" evidence="21">
    <location>
        <begin position="624"/>
        <end position="635"/>
    </location>
</feature>
<dbReference type="InterPro" id="IPR006158">
    <property type="entry name" value="Cobalamin-bd"/>
</dbReference>
<dbReference type="Gene3D" id="1.10.1240.10">
    <property type="entry name" value="Methionine synthase domain"/>
    <property type="match status" value="1"/>
</dbReference>
<dbReference type="CDD" id="cd02070">
    <property type="entry name" value="corrinoid_protein_B12-BD"/>
    <property type="match status" value="1"/>
</dbReference>
<dbReference type="GO" id="GO:0046653">
    <property type="term" value="P:tetrahydrofolate metabolic process"/>
    <property type="evidence" value="ECO:0007669"/>
    <property type="project" value="TreeGrafter"/>
</dbReference>
<dbReference type="InterPro" id="IPR036594">
    <property type="entry name" value="Meth_synthase_dom"/>
</dbReference>
<evidence type="ECO:0000313" key="27">
    <source>
        <dbReference type="Proteomes" id="UP000824049"/>
    </source>
</evidence>
<dbReference type="GO" id="GO:0032259">
    <property type="term" value="P:methylation"/>
    <property type="evidence" value="ECO:0007669"/>
    <property type="project" value="UniProtKB-KW"/>
</dbReference>
<dbReference type="Pfam" id="PF02310">
    <property type="entry name" value="B12-binding"/>
    <property type="match status" value="1"/>
</dbReference>
<keyword evidence="15 20" id="KW-0862">Zinc</keyword>
<evidence type="ECO:0000256" key="18">
    <source>
        <dbReference type="ARBA" id="ARBA00025552"/>
    </source>
</evidence>
<dbReference type="SUPFAM" id="SSF47644">
    <property type="entry name" value="Methionine synthase domain"/>
    <property type="match status" value="1"/>
</dbReference>
<dbReference type="GO" id="GO:0050667">
    <property type="term" value="P:homocysteine metabolic process"/>
    <property type="evidence" value="ECO:0007669"/>
    <property type="project" value="TreeGrafter"/>
</dbReference>
<dbReference type="Gene3D" id="3.20.20.330">
    <property type="entry name" value="Homocysteine-binding-like domain"/>
    <property type="match status" value="1"/>
</dbReference>
<dbReference type="PANTHER" id="PTHR45833:SF1">
    <property type="entry name" value="METHIONINE SYNTHASE"/>
    <property type="match status" value="1"/>
</dbReference>
<comment type="cofactor">
    <cofactor evidence="2 20">
        <name>Zn(2+)</name>
        <dbReference type="ChEBI" id="CHEBI:29105"/>
    </cofactor>
</comment>
<feature type="domain" description="B12-binding N-terminal" evidence="25">
    <location>
        <begin position="633"/>
        <end position="727"/>
    </location>
</feature>
<dbReference type="Proteomes" id="UP000824049">
    <property type="component" value="Unassembled WGS sequence"/>
</dbReference>
<keyword evidence="17" id="KW-0170">Cobalt</keyword>
<dbReference type="InterPro" id="IPR011005">
    <property type="entry name" value="Dihydropteroate_synth-like_sf"/>
</dbReference>
<dbReference type="PROSITE" id="PS50972">
    <property type="entry name" value="PTERIN_BINDING"/>
    <property type="match status" value="1"/>
</dbReference>
<evidence type="ECO:0000313" key="26">
    <source>
        <dbReference type="EMBL" id="HIZ39279.1"/>
    </source>
</evidence>
<evidence type="ECO:0000256" key="21">
    <source>
        <dbReference type="SAM" id="MobiDB-lite"/>
    </source>
</evidence>
<dbReference type="PROSITE" id="PS51332">
    <property type="entry name" value="B12_BINDING"/>
    <property type="match status" value="1"/>
</dbReference>
<dbReference type="InterPro" id="IPR000489">
    <property type="entry name" value="Pterin-binding_dom"/>
</dbReference>
<dbReference type="PIRSF" id="PIRSF037472">
    <property type="entry name" value="DHPS_mtfrase"/>
    <property type="match status" value="1"/>
</dbReference>
<evidence type="ECO:0000256" key="6">
    <source>
        <dbReference type="ARBA" id="ARBA00010854"/>
    </source>
</evidence>
<dbReference type="Gene3D" id="3.40.50.280">
    <property type="entry name" value="Cobalamin-binding domain"/>
    <property type="match status" value="1"/>
</dbReference>
<dbReference type="Pfam" id="PF02607">
    <property type="entry name" value="B12-binding_2"/>
    <property type="match status" value="1"/>
</dbReference>
<keyword evidence="9 20" id="KW-0489">Methyltransferase</keyword>
<evidence type="ECO:0000256" key="14">
    <source>
        <dbReference type="ARBA" id="ARBA00022723"/>
    </source>
</evidence>
<keyword evidence="14 20" id="KW-0479">Metal-binding</keyword>
<dbReference type="PANTHER" id="PTHR45833">
    <property type="entry name" value="METHIONINE SYNTHASE"/>
    <property type="match status" value="1"/>
</dbReference>
<accession>A0A9D2J899</accession>
<proteinExistence type="inferred from homology"/>
<evidence type="ECO:0000256" key="8">
    <source>
        <dbReference type="ARBA" id="ARBA00013998"/>
    </source>
</evidence>
<dbReference type="FunFam" id="3.40.50.280:FF:000003">
    <property type="entry name" value="Dimethylamine methyltransferase corrinoid protein"/>
    <property type="match status" value="1"/>
</dbReference>
<dbReference type="InterPro" id="IPR003726">
    <property type="entry name" value="HCY_dom"/>
</dbReference>
<evidence type="ECO:0000256" key="19">
    <source>
        <dbReference type="ARBA" id="ARBA00031040"/>
    </source>
</evidence>
<dbReference type="InterPro" id="IPR036589">
    <property type="entry name" value="HCY_dom_sf"/>
</dbReference>
<dbReference type="InterPro" id="IPR050554">
    <property type="entry name" value="Met_Synthase/Corrinoid"/>
</dbReference>
<feature type="domain" description="Hcy-binding" evidence="22">
    <location>
        <begin position="3"/>
        <end position="288"/>
    </location>
</feature>
<evidence type="ECO:0000256" key="1">
    <source>
        <dbReference type="ARBA" id="ARBA00001700"/>
    </source>
</evidence>
<evidence type="ECO:0000259" key="22">
    <source>
        <dbReference type="PROSITE" id="PS50970"/>
    </source>
</evidence>
<reference evidence="26" key="1">
    <citation type="journal article" date="2021" name="PeerJ">
        <title>Extensive microbial diversity within the chicken gut microbiome revealed by metagenomics and culture.</title>
        <authorList>
            <person name="Gilroy R."/>
            <person name="Ravi A."/>
            <person name="Getino M."/>
            <person name="Pursley I."/>
            <person name="Horton D.L."/>
            <person name="Alikhan N.F."/>
            <person name="Baker D."/>
            <person name="Gharbi K."/>
            <person name="Hall N."/>
            <person name="Watson M."/>
            <person name="Adriaenssens E.M."/>
            <person name="Foster-Nyarko E."/>
            <person name="Jarju S."/>
            <person name="Secka A."/>
            <person name="Antonio M."/>
            <person name="Oren A."/>
            <person name="Chaudhuri R.R."/>
            <person name="La Ragione R."/>
            <person name="Hildebrand F."/>
            <person name="Pallen M.J."/>
        </authorList>
    </citation>
    <scope>NUCLEOTIDE SEQUENCE</scope>
    <source>
        <strain evidence="26">CHK179-28034</strain>
    </source>
</reference>
<dbReference type="SUPFAM" id="SSF51717">
    <property type="entry name" value="Dihydropteroate synthetase-like"/>
    <property type="match status" value="1"/>
</dbReference>
<keyword evidence="12 20" id="KW-0808">Transferase</keyword>
<dbReference type="EC" id="2.1.1.13" evidence="7"/>
<evidence type="ECO:0000256" key="13">
    <source>
        <dbReference type="ARBA" id="ARBA00022691"/>
    </source>
</evidence>
<comment type="catalytic activity">
    <reaction evidence="1">
        <text>(6S)-5-methyl-5,6,7,8-tetrahydrofolate + L-homocysteine = (6S)-5,6,7,8-tetrahydrofolate + L-methionine</text>
        <dbReference type="Rhea" id="RHEA:11172"/>
        <dbReference type="ChEBI" id="CHEBI:18608"/>
        <dbReference type="ChEBI" id="CHEBI:57453"/>
        <dbReference type="ChEBI" id="CHEBI:57844"/>
        <dbReference type="ChEBI" id="CHEBI:58199"/>
        <dbReference type="EC" id="2.1.1.13"/>
    </reaction>
</comment>
<dbReference type="SUPFAM" id="SSF52242">
    <property type="entry name" value="Cobalamin (vitamin B12)-binding domain"/>
    <property type="match status" value="1"/>
</dbReference>
<reference evidence="26" key="2">
    <citation type="submission" date="2021-04" db="EMBL/GenBank/DDBJ databases">
        <authorList>
            <person name="Gilroy R."/>
        </authorList>
    </citation>
    <scope>NUCLEOTIDE SEQUENCE</scope>
    <source>
        <strain evidence="26">CHK179-28034</strain>
    </source>
</reference>
<feature type="binding site" evidence="20">
    <location>
        <position position="273"/>
    </location>
    <ligand>
        <name>Zn(2+)</name>
        <dbReference type="ChEBI" id="CHEBI:29105"/>
    </ligand>
</feature>
<comment type="similarity">
    <text evidence="5">Belongs to the vitamin-B12 dependent methionine synthase family.</text>
</comment>
<comment type="cofactor">
    <cofactor evidence="3">
        <name>methylcob(III)alamin</name>
        <dbReference type="ChEBI" id="CHEBI:28115"/>
    </cofactor>
</comment>
<gene>
    <name evidence="26" type="ORF">H9968_05020</name>
</gene>
<evidence type="ECO:0000259" key="24">
    <source>
        <dbReference type="PROSITE" id="PS51332"/>
    </source>
</evidence>
<dbReference type="InterPro" id="IPR003759">
    <property type="entry name" value="Cbl-bd_cap"/>
</dbReference>
<dbReference type="GO" id="GO:0005829">
    <property type="term" value="C:cytosol"/>
    <property type="evidence" value="ECO:0007669"/>
    <property type="project" value="TreeGrafter"/>
</dbReference>
<evidence type="ECO:0000259" key="23">
    <source>
        <dbReference type="PROSITE" id="PS50972"/>
    </source>
</evidence>
<organism evidence="26 27">
    <name type="scientific">Candidatus Anaerobutyricum stercoris</name>
    <dbReference type="NCBI Taxonomy" id="2838457"/>
    <lineage>
        <taxon>Bacteria</taxon>
        <taxon>Bacillati</taxon>
        <taxon>Bacillota</taxon>
        <taxon>Clostridia</taxon>
        <taxon>Lachnospirales</taxon>
        <taxon>Lachnospiraceae</taxon>
        <taxon>Anaerobutyricum</taxon>
    </lineage>
</organism>
<evidence type="ECO:0000256" key="20">
    <source>
        <dbReference type="PROSITE-ProRule" id="PRU00333"/>
    </source>
</evidence>
<evidence type="ECO:0000256" key="4">
    <source>
        <dbReference type="ARBA" id="ARBA00005178"/>
    </source>
</evidence>
<evidence type="ECO:0000256" key="3">
    <source>
        <dbReference type="ARBA" id="ARBA00001956"/>
    </source>
</evidence>
<dbReference type="GO" id="GO:0046872">
    <property type="term" value="F:metal ion binding"/>
    <property type="evidence" value="ECO:0007669"/>
    <property type="project" value="UniProtKB-KW"/>
</dbReference>
<feature type="domain" description="Pterin-binding" evidence="23">
    <location>
        <begin position="319"/>
        <end position="586"/>
    </location>
</feature>
<sequence>MTREELYKMIEKRPLILDGATGSNLQKAGMPTGVCPELWIMEHEEVLIELQKAYVEAGADILYAPTFSGNREKLKEYGLDGRTEEINKTLVSISKKAAGDRALVAGDMTMTGVALEPVGTMPLETLIDIYKEQARYLYEAGVDLFVVETMMSLAETRAAVIAIRETCDLPVMASMTFQEDGRTLYGTDPVTAVVVLQSIGADVIGVNCSTGPEQMLPVVRKMKEYAEVPIMVKPNAGLPELVDGETVYPMDAEEFASWGPAFVEAGAGLLGGCCGTTPEHIRRLAETVKDLAVLPPDNRHPAMLASERKSQEILLDGNFLIIGERINPTGKKKLQQELREGRLHMVEEMAEQQEEMGAHILDINMGTNGIDEKEMMLKAIQKVTMVSDLPLCIDTSYVEVMEAALRAYPGRALVNSISMEKEKIEKLLPLVKKYGAMFILLPLSDKGLPESLEEKKTLIHQVLEQAEACGISRSRVIVDGLVTTIGANKKAALETLETIRYCKEELGLCTTVGLSNISFGLPERAYVNGAFAAMAIQNGLTMAIANPSNALLMGLSYASDLLQNKPQADIAYIEQVKRMEEKQAASAGPAGTAGNTEPGKVGYAGAAGSNGVDTAGAGNPQGAQSRSTSTLQSQSAGSDTAERTPVFEAVLKGNVEEIVDRVKVALAGGSSPKEILDGMLIPAINEVGRLFDIQAYFLPQLIASANAMKEGIGYLEPLLQEDSDGEEKPVIVIATVEGDIHDIGKNLVALMLKNYGYQVYDLGKDVPAEKIIAAAEEHDASIIALSALMTTTMMRMKDTIRLRNKRNLKAKVIIGGAVTTQSFADEIGADGYSKDAAEAVKLVQSLLGE</sequence>
<name>A0A9D2J899_9FIRM</name>
<protein>
    <recommendedName>
        <fullName evidence="8">Methionine synthase</fullName>
        <ecNumber evidence="7">2.1.1.13</ecNumber>
    </recommendedName>
    <alternativeName>
        <fullName evidence="19">5-methyltetrahydrofolate--homocysteine methyltransferase</fullName>
    </alternativeName>
</protein>
<evidence type="ECO:0000256" key="17">
    <source>
        <dbReference type="ARBA" id="ARBA00023285"/>
    </source>
</evidence>
<evidence type="ECO:0000256" key="5">
    <source>
        <dbReference type="ARBA" id="ARBA00010398"/>
    </source>
</evidence>
<keyword evidence="10" id="KW-0028">Amino-acid biosynthesis</keyword>
<feature type="binding site" evidence="20">
    <location>
        <position position="208"/>
    </location>
    <ligand>
        <name>Zn(2+)</name>
        <dbReference type="ChEBI" id="CHEBI:29105"/>
    </ligand>
</feature>
<comment type="function">
    <text evidence="18">Catalyzes the transfer of a methyl group from methyl-cobalamin to homocysteine, yielding enzyme-bound cob(I)alamin and methionine. Subsequently, remethylates the cofactor using methyltetrahydrofolate.</text>
</comment>
<evidence type="ECO:0000256" key="2">
    <source>
        <dbReference type="ARBA" id="ARBA00001947"/>
    </source>
</evidence>
<dbReference type="EMBL" id="DXBR01000049">
    <property type="protein sequence ID" value="HIZ39279.1"/>
    <property type="molecule type" value="Genomic_DNA"/>
</dbReference>